<name>A0A0B7IUU6_9FLAO</name>
<dbReference type="EMBL" id="CDOL01000283">
    <property type="protein sequence ID" value="CEN54419.1"/>
    <property type="molecule type" value="Genomic_DNA"/>
</dbReference>
<evidence type="ECO:0000313" key="1">
    <source>
        <dbReference type="EMBL" id="CEN54419.1"/>
    </source>
</evidence>
<sequence length="441" mass="50501">MKKIADGIYSYKNKEILILGASVKENQHTKTPMTRSSSDGDKYASWGDNNTYPQEFVNKLNKTGAAIGGLDVLVSAHYGMGFRLYQDFETETGVEARERIVSAFPEINEFFKRVRWDIFLSEVVTDFETFRIAFVEYLLSPNYDKIISVKRYKSADCRLGVPDEKSGVVKFVYINTDWEEAKEEFTQKVPFIAADMPLEMMKLYCREKRIDKFIVPVIDTLSTEKIYPKVKWHSSFRNGWVDVVLSVPSFKKYMFENQLNVKHIVYIADDYFAHIYREKWQEISAEEKEQIRKKLVDKIDETMSGNQSAGRSLIAPFFRDQNGNLIKGIEVIPIDDKIKDGNFLPDASAGNSEILFPMGVDPCLLGAGIPGGKGLNGSGSDKREAYTILSTRMPVRRIHTLEIFDRIRDWNGWDESLYGRFPNINLTTLDKNPNGQQTIVT</sequence>
<evidence type="ECO:0000313" key="2">
    <source>
        <dbReference type="Proteomes" id="UP000038200"/>
    </source>
</evidence>
<dbReference type="RefSeq" id="WP_042010127.1">
    <property type="nucleotide sequence ID" value="NZ_CDOL01000283.1"/>
</dbReference>
<proteinExistence type="predicted"/>
<protein>
    <submittedName>
        <fullName evidence="1">Uncharacterized protein</fullName>
    </submittedName>
</protein>
<gene>
    <name evidence="1" type="ORF">CCAND93_90003</name>
</gene>
<reference evidence="1 2" key="1">
    <citation type="submission" date="2015-01" db="EMBL/GenBank/DDBJ databases">
        <authorList>
            <person name="Xiang T."/>
            <person name="Song Y."/>
            <person name="Huang L."/>
            <person name="Wang B."/>
            <person name="Wu P."/>
        </authorList>
    </citation>
    <scope>NUCLEOTIDE SEQUENCE [LARGE SCALE GENOMIC DNA]</scope>
    <source>
        <strain evidence="1 2">CcD93</strain>
    </source>
</reference>
<dbReference type="AlphaFoldDB" id="A0A0B7IUU6"/>
<dbReference type="OrthoDB" id="671786at2"/>
<dbReference type="Proteomes" id="UP000038200">
    <property type="component" value="Unassembled WGS sequence"/>
</dbReference>
<accession>A0A0B7IUU6</accession>
<organism evidence="1 2">
    <name type="scientific">Capnocytophaga canis</name>
    <dbReference type="NCBI Taxonomy" id="1848903"/>
    <lineage>
        <taxon>Bacteria</taxon>
        <taxon>Pseudomonadati</taxon>
        <taxon>Bacteroidota</taxon>
        <taxon>Flavobacteriia</taxon>
        <taxon>Flavobacteriales</taxon>
        <taxon>Flavobacteriaceae</taxon>
        <taxon>Capnocytophaga</taxon>
    </lineage>
</organism>